<dbReference type="GO" id="GO:0046872">
    <property type="term" value="F:metal ion binding"/>
    <property type="evidence" value="ECO:0007669"/>
    <property type="project" value="UniProtKB-KW"/>
</dbReference>
<dbReference type="InterPro" id="IPR007666">
    <property type="entry name" value="ADP_PFK/GK"/>
</dbReference>
<feature type="region of interest" description="Disordered" evidence="6">
    <location>
        <begin position="345"/>
        <end position="372"/>
    </location>
</feature>
<accession>A0A4R7J979</accession>
<dbReference type="GO" id="GO:0006096">
    <property type="term" value="P:glycolytic process"/>
    <property type="evidence" value="ECO:0007669"/>
    <property type="project" value="UniProtKB-KW"/>
</dbReference>
<dbReference type="SUPFAM" id="SSF53613">
    <property type="entry name" value="Ribokinase-like"/>
    <property type="match status" value="1"/>
</dbReference>
<gene>
    <name evidence="7" type="ORF">CLV29_1520</name>
</gene>
<keyword evidence="5" id="KW-0324">Glycolysis</keyword>
<keyword evidence="3 7" id="KW-0418">Kinase</keyword>
<proteinExistence type="predicted"/>
<dbReference type="EMBL" id="SOAW01000001">
    <property type="protein sequence ID" value="TDT33885.1"/>
    <property type="molecule type" value="Genomic_DNA"/>
</dbReference>
<organism evidence="7 8">
    <name type="scientific">Naumannella halotolerans</name>
    <dbReference type="NCBI Taxonomy" id="993414"/>
    <lineage>
        <taxon>Bacteria</taxon>
        <taxon>Bacillati</taxon>
        <taxon>Actinomycetota</taxon>
        <taxon>Actinomycetes</taxon>
        <taxon>Propionibacteriales</taxon>
        <taxon>Propionibacteriaceae</taxon>
        <taxon>Naumannella</taxon>
    </lineage>
</organism>
<dbReference type="Gene3D" id="3.40.1190.20">
    <property type="match status" value="1"/>
</dbReference>
<evidence type="ECO:0000256" key="1">
    <source>
        <dbReference type="ARBA" id="ARBA00022679"/>
    </source>
</evidence>
<dbReference type="InterPro" id="IPR029056">
    <property type="entry name" value="Ribokinase-like"/>
</dbReference>
<dbReference type="RefSeq" id="WP_133754326.1">
    <property type="nucleotide sequence ID" value="NZ_SOAW01000001.1"/>
</dbReference>
<evidence type="ECO:0000256" key="6">
    <source>
        <dbReference type="SAM" id="MobiDB-lite"/>
    </source>
</evidence>
<evidence type="ECO:0000256" key="3">
    <source>
        <dbReference type="ARBA" id="ARBA00022777"/>
    </source>
</evidence>
<evidence type="ECO:0000256" key="5">
    <source>
        <dbReference type="ARBA" id="ARBA00023152"/>
    </source>
</evidence>
<name>A0A4R7J979_9ACTN</name>
<dbReference type="Pfam" id="PF04587">
    <property type="entry name" value="ADP_PFK_GK"/>
    <property type="match status" value="1"/>
</dbReference>
<dbReference type="OrthoDB" id="2813007at2"/>
<comment type="caution">
    <text evidence="7">The sequence shown here is derived from an EMBL/GenBank/DDBJ whole genome shotgun (WGS) entry which is preliminary data.</text>
</comment>
<dbReference type="GO" id="GO:0016773">
    <property type="term" value="F:phosphotransferase activity, alcohol group as acceptor"/>
    <property type="evidence" value="ECO:0007669"/>
    <property type="project" value="InterPro"/>
</dbReference>
<protein>
    <submittedName>
        <fullName evidence="7">ADP-dependent phosphofructokinase/glucokinase</fullName>
    </submittedName>
</protein>
<keyword evidence="1" id="KW-0808">Transferase</keyword>
<reference evidence="7 8" key="1">
    <citation type="submission" date="2019-03" db="EMBL/GenBank/DDBJ databases">
        <title>Genomic Encyclopedia of Archaeal and Bacterial Type Strains, Phase II (KMG-II): from individual species to whole genera.</title>
        <authorList>
            <person name="Goeker M."/>
        </authorList>
    </citation>
    <scope>NUCLEOTIDE SEQUENCE [LARGE SCALE GENOMIC DNA]</scope>
    <source>
        <strain evidence="7 8">DSM 24323</strain>
    </source>
</reference>
<dbReference type="AlphaFoldDB" id="A0A4R7J979"/>
<keyword evidence="4" id="KW-0460">Magnesium</keyword>
<dbReference type="Proteomes" id="UP000295371">
    <property type="component" value="Unassembled WGS sequence"/>
</dbReference>
<evidence type="ECO:0000256" key="2">
    <source>
        <dbReference type="ARBA" id="ARBA00022723"/>
    </source>
</evidence>
<evidence type="ECO:0000313" key="7">
    <source>
        <dbReference type="EMBL" id="TDT33885.1"/>
    </source>
</evidence>
<sequence>MMILLGLGASIDWEVEWSARTVERRVHQLGVSAADLPYCGPIRTERDLLRTLLTLMAGGTGGERRVESAQLLFEFGDLFARTVSLGGTNVRAWKELAKLGVSSTLHIGGVGQGLVDLLPSSTDVLWSETGAGSYPHLIVQYPEGTTVTTVDGVAITTDAPNRAILVNDPASEQVQLAKELPAAMGRSDLVLLSGLNAMRDRRLVQIRLAELQSALGQLPDSALVFHEDAGYHDQGLAREIREFLLGRVDVFSMNEDEMVGHLGRDVDLASAEQVRAALADLGAMFPVPMLVVHTRHWAAARGEGAAGFGPALRWGSDLATTRYRVGDDWTAQDLATTGKLPLSDAGRTVRDGLSESPGLWTEPTRSVGGTGPRTTIGLGDAFVAGFLLGHGTDIALEVGV</sequence>
<evidence type="ECO:0000256" key="4">
    <source>
        <dbReference type="ARBA" id="ARBA00022842"/>
    </source>
</evidence>
<evidence type="ECO:0000313" key="8">
    <source>
        <dbReference type="Proteomes" id="UP000295371"/>
    </source>
</evidence>
<dbReference type="PROSITE" id="PS51255">
    <property type="entry name" value="ADPK"/>
    <property type="match status" value="1"/>
</dbReference>
<dbReference type="GO" id="GO:0016301">
    <property type="term" value="F:kinase activity"/>
    <property type="evidence" value="ECO:0007669"/>
    <property type="project" value="UniProtKB-KW"/>
</dbReference>
<keyword evidence="8" id="KW-1185">Reference proteome</keyword>
<keyword evidence="2" id="KW-0479">Metal-binding</keyword>